<organism evidence="13 14">
    <name type="scientific">Allacma fusca</name>
    <dbReference type="NCBI Taxonomy" id="39272"/>
    <lineage>
        <taxon>Eukaryota</taxon>
        <taxon>Metazoa</taxon>
        <taxon>Ecdysozoa</taxon>
        <taxon>Arthropoda</taxon>
        <taxon>Hexapoda</taxon>
        <taxon>Collembola</taxon>
        <taxon>Symphypleona</taxon>
        <taxon>Sminthuridae</taxon>
        <taxon>Allacma</taxon>
    </lineage>
</organism>
<dbReference type="OrthoDB" id="291007at2759"/>
<sequence>MQSEKGKTWTRKEKPDQTASSPRLPTTPKLPGCPSHISNLSAPVWPNVKIPGPPCQSPISFPSFPISRGGGGEEEKEFQEALASWMERFLKLRIRMGRYPGERGNRDSHGLEIFGGKDKEHFNGRSSGIRNFDLNCQSKYLVEDDGPVRLDTLGSEVMTMGTFLLSGMAQELQRRNLEENSDLFEGDIVIPIEEEQAIEAGEASGGIVGNHFRWPEGIVPYSFSPDFTPTEIRVVEGSMREISEKTQCIRFKPRVNEKNYIRIEDGLGCTSNVGMINEGGQILTLNRPGCVNHGNAMHELVHALGFFHEQSRLDRDNYVTVLTQNINPKRTINFQKYTSREGYDFGVPYDYSSLMHYPESAFQSEAAVLQGLKTLVPKRSGVEIGQRRYLSELDTLKIIRMYCPEREASFVIRARPESTTTEKPNVITLKSRFGKLFPTGTSPWKRNLRREDPSKIVLILPGNVLTEKKNSSLLPEESADLFEGDIVIPQEEEELLETGEASAGIIGSHYRWQHAIVPFEISDAFKKPEVRILEAAMAEISAKTCIRFKPREQESNFIIFQDGKGCSSQVGRQGGRRGQAVTLSRDGGCVAKGTAIHELVHVIGFWHEQSRTDRDNYVVVKLSNVPEEKRHNFDKYTTQDVNDFGVPYDYNSVMHYPDRAFISTEALQHHEKTIVPRDPRAHIGQRKYLSKLDAEKINRMYQCPGRSETTTSTTTTTTTTTPTTTTTTTESPDERGLIFQSRLQPFYNSRPQTTTRRYYNSLWNSQMTTTTTTEPSTSGLWQTFLRTTTAPLVPKISINRYQLQSWKTHSMSAWKRKQLEKSKYFVNDFFQRDREDSLEEVQPLESSQGVTTSATESNDKIEKQIQE</sequence>
<dbReference type="InterPro" id="IPR006026">
    <property type="entry name" value="Peptidase_Metallo"/>
</dbReference>
<dbReference type="PANTHER" id="PTHR10127:SF780">
    <property type="entry name" value="METALLOENDOPEPTIDASE"/>
    <property type="match status" value="1"/>
</dbReference>
<feature type="domain" description="Peptidase M12A" evidence="12">
    <location>
        <begin position="503"/>
        <end position="704"/>
    </location>
</feature>
<feature type="region of interest" description="Disordered" evidence="11">
    <location>
        <begin position="1"/>
        <end position="38"/>
    </location>
</feature>
<dbReference type="Pfam" id="PF01400">
    <property type="entry name" value="Astacin"/>
    <property type="match status" value="2"/>
</dbReference>
<dbReference type="InterPro" id="IPR001506">
    <property type="entry name" value="Peptidase_M12A"/>
</dbReference>
<evidence type="ECO:0000256" key="7">
    <source>
        <dbReference type="ARBA" id="ARBA00023145"/>
    </source>
</evidence>
<feature type="compositionally biased region" description="Basic and acidic residues" evidence="11">
    <location>
        <begin position="1"/>
        <end position="16"/>
    </location>
</feature>
<evidence type="ECO:0000256" key="6">
    <source>
        <dbReference type="ARBA" id="ARBA00023049"/>
    </source>
</evidence>
<evidence type="ECO:0000256" key="8">
    <source>
        <dbReference type="ARBA" id="ARBA00023157"/>
    </source>
</evidence>
<evidence type="ECO:0000313" key="14">
    <source>
        <dbReference type="Proteomes" id="UP000708208"/>
    </source>
</evidence>
<feature type="binding site" evidence="10">
    <location>
        <position position="298"/>
    </location>
    <ligand>
        <name>Zn(2+)</name>
        <dbReference type="ChEBI" id="CHEBI:29105"/>
        <note>catalytic</note>
    </ligand>
</feature>
<gene>
    <name evidence="13" type="ORF">AFUS01_LOCUS26039</name>
</gene>
<feature type="region of interest" description="Disordered" evidence="11">
    <location>
        <begin position="836"/>
        <end position="867"/>
    </location>
</feature>
<feature type="binding site" evidence="10">
    <location>
        <position position="308"/>
    </location>
    <ligand>
        <name>Zn(2+)</name>
        <dbReference type="ChEBI" id="CHEBI:29105"/>
        <note>catalytic</note>
    </ligand>
</feature>
<comment type="caution">
    <text evidence="13">The sequence shown here is derived from an EMBL/GenBank/DDBJ whole genome shotgun (WGS) entry which is preliminary data.</text>
</comment>
<keyword evidence="14" id="KW-1185">Reference proteome</keyword>
<keyword evidence="3" id="KW-0732">Signal</keyword>
<protein>
    <recommendedName>
        <fullName evidence="12">Peptidase M12A domain-containing protein</fullName>
    </recommendedName>
</protein>
<dbReference type="EMBL" id="CAJVCH010342432">
    <property type="protein sequence ID" value="CAG7815354.1"/>
    <property type="molecule type" value="Genomic_DNA"/>
</dbReference>
<proteinExistence type="predicted"/>
<accession>A0A8J2PIN8</accession>
<keyword evidence="1 10" id="KW-0645">Protease</keyword>
<evidence type="ECO:0000259" key="12">
    <source>
        <dbReference type="PROSITE" id="PS51864"/>
    </source>
</evidence>
<keyword evidence="8 10" id="KW-1015">Disulfide bond</keyword>
<reference evidence="13" key="1">
    <citation type="submission" date="2021-06" db="EMBL/GenBank/DDBJ databases">
        <authorList>
            <person name="Hodson N. C."/>
            <person name="Mongue J. A."/>
            <person name="Jaron S. K."/>
        </authorList>
    </citation>
    <scope>NUCLEOTIDE SEQUENCE</scope>
</reference>
<dbReference type="Proteomes" id="UP000708208">
    <property type="component" value="Unassembled WGS sequence"/>
</dbReference>
<feature type="compositionally biased region" description="Basic and acidic residues" evidence="11">
    <location>
        <begin position="857"/>
        <end position="867"/>
    </location>
</feature>
<evidence type="ECO:0000256" key="5">
    <source>
        <dbReference type="ARBA" id="ARBA00022833"/>
    </source>
</evidence>
<evidence type="ECO:0000256" key="9">
    <source>
        <dbReference type="ARBA" id="ARBA00023180"/>
    </source>
</evidence>
<dbReference type="SMART" id="SM00235">
    <property type="entry name" value="ZnMc"/>
    <property type="match status" value="2"/>
</dbReference>
<dbReference type="GO" id="GO:0004222">
    <property type="term" value="F:metalloendopeptidase activity"/>
    <property type="evidence" value="ECO:0007669"/>
    <property type="project" value="UniProtKB-UniRule"/>
</dbReference>
<evidence type="ECO:0000256" key="1">
    <source>
        <dbReference type="ARBA" id="ARBA00022670"/>
    </source>
</evidence>
<feature type="binding site" evidence="10">
    <location>
        <position position="607"/>
    </location>
    <ligand>
        <name>Zn(2+)</name>
        <dbReference type="ChEBI" id="CHEBI:29105"/>
        <note>catalytic</note>
    </ligand>
</feature>
<comment type="caution">
    <text evidence="10">Lacks conserved residue(s) required for the propagation of feature annotation.</text>
</comment>
<dbReference type="PROSITE" id="PS51864">
    <property type="entry name" value="ASTACIN"/>
    <property type="match status" value="2"/>
</dbReference>
<evidence type="ECO:0000313" key="13">
    <source>
        <dbReference type="EMBL" id="CAG7815354.1"/>
    </source>
</evidence>
<keyword evidence="2 10" id="KW-0479">Metal-binding</keyword>
<keyword evidence="5 10" id="KW-0862">Zinc</keyword>
<dbReference type="CDD" id="cd04280">
    <property type="entry name" value="ZnMc_astacin_like"/>
    <property type="match status" value="2"/>
</dbReference>
<evidence type="ECO:0000256" key="11">
    <source>
        <dbReference type="SAM" id="MobiDB-lite"/>
    </source>
</evidence>
<comment type="cofactor">
    <cofactor evidence="10">
        <name>Zn(2+)</name>
        <dbReference type="ChEBI" id="CHEBI:29105"/>
    </cofactor>
    <text evidence="10">Binds 1 zinc ion per subunit.</text>
</comment>
<feature type="binding site" evidence="10">
    <location>
        <position position="302"/>
    </location>
    <ligand>
        <name>Zn(2+)</name>
        <dbReference type="ChEBI" id="CHEBI:29105"/>
        <note>catalytic</note>
    </ligand>
</feature>
<feature type="binding site" evidence="10">
    <location>
        <position position="601"/>
    </location>
    <ligand>
        <name>Zn(2+)</name>
        <dbReference type="ChEBI" id="CHEBI:29105"/>
        <note>catalytic</note>
    </ligand>
</feature>
<evidence type="ECO:0000256" key="3">
    <source>
        <dbReference type="ARBA" id="ARBA00022729"/>
    </source>
</evidence>
<dbReference type="PANTHER" id="PTHR10127">
    <property type="entry name" value="DISCOIDIN, CUB, EGF, LAMININ , AND ZINC METALLOPROTEASE DOMAIN CONTAINING"/>
    <property type="match status" value="1"/>
</dbReference>
<name>A0A8J2PIN8_9HEXA</name>
<keyword evidence="4 10" id="KW-0378">Hydrolase</keyword>
<dbReference type="GO" id="GO:0008270">
    <property type="term" value="F:zinc ion binding"/>
    <property type="evidence" value="ECO:0007669"/>
    <property type="project" value="UniProtKB-UniRule"/>
</dbReference>
<feature type="region of interest" description="Disordered" evidence="11">
    <location>
        <begin position="704"/>
        <end position="733"/>
    </location>
</feature>
<feature type="disulfide bond" evidence="10">
    <location>
        <begin position="248"/>
        <end position="403"/>
    </location>
</feature>
<dbReference type="AlphaFoldDB" id="A0A8J2PIN8"/>
<evidence type="ECO:0000256" key="2">
    <source>
        <dbReference type="ARBA" id="ARBA00022723"/>
    </source>
</evidence>
<dbReference type="InterPro" id="IPR034035">
    <property type="entry name" value="Astacin-like_dom"/>
</dbReference>
<feature type="binding site" evidence="10">
    <location>
        <position position="597"/>
    </location>
    <ligand>
        <name>Zn(2+)</name>
        <dbReference type="ChEBI" id="CHEBI:29105"/>
        <note>catalytic</note>
    </ligand>
</feature>
<feature type="compositionally biased region" description="Low complexity" evidence="11">
    <location>
        <begin position="709"/>
        <end position="729"/>
    </location>
</feature>
<dbReference type="FunFam" id="3.40.390.10:FF:000015">
    <property type="entry name" value="Meprin A subunit"/>
    <property type="match status" value="1"/>
</dbReference>
<keyword evidence="7" id="KW-0865">Zymogen</keyword>
<feature type="active site" evidence="10">
    <location>
        <position position="598"/>
    </location>
</feature>
<dbReference type="GO" id="GO:0006508">
    <property type="term" value="P:proteolysis"/>
    <property type="evidence" value="ECO:0007669"/>
    <property type="project" value="UniProtKB-KW"/>
</dbReference>
<keyword evidence="9" id="KW-0325">Glycoprotein</keyword>
<feature type="domain" description="Peptidase M12A" evidence="12">
    <location>
        <begin position="205"/>
        <end position="404"/>
    </location>
</feature>
<evidence type="ECO:0000256" key="10">
    <source>
        <dbReference type="PROSITE-ProRule" id="PRU01211"/>
    </source>
</evidence>
<evidence type="ECO:0000256" key="4">
    <source>
        <dbReference type="ARBA" id="ARBA00022801"/>
    </source>
</evidence>
<keyword evidence="6 10" id="KW-0482">Metalloprotease</keyword>
<feature type="active site" evidence="10">
    <location>
        <position position="299"/>
    </location>
</feature>
<feature type="compositionally biased region" description="Polar residues" evidence="11">
    <location>
        <begin position="844"/>
        <end position="856"/>
    </location>
</feature>